<reference evidence="2" key="1">
    <citation type="submission" date="2018-01" db="EMBL/GenBank/DDBJ databases">
        <title>An insight into the sialome of Amazonian anophelines.</title>
        <authorList>
            <person name="Ribeiro J.M."/>
            <person name="Scarpassa V."/>
            <person name="Calvo E."/>
        </authorList>
    </citation>
    <scope>NUCLEOTIDE SEQUENCE</scope>
    <source>
        <tissue evidence="2">Salivary glands</tissue>
    </source>
</reference>
<dbReference type="EMBL" id="GGFJ01011590">
    <property type="protein sequence ID" value="MBW60731.1"/>
    <property type="molecule type" value="Transcribed_RNA"/>
</dbReference>
<feature type="chain" id="PRO_5014979834" evidence="1">
    <location>
        <begin position="26"/>
        <end position="175"/>
    </location>
</feature>
<dbReference type="AlphaFoldDB" id="A0A2M4C6E9"/>
<name>A0A2M4C6E9_9DIPT</name>
<protein>
    <submittedName>
        <fullName evidence="2">Putative secreted protein</fullName>
    </submittedName>
</protein>
<proteinExistence type="predicted"/>
<organism evidence="2">
    <name type="scientific">Anopheles marajoara</name>
    <dbReference type="NCBI Taxonomy" id="58244"/>
    <lineage>
        <taxon>Eukaryota</taxon>
        <taxon>Metazoa</taxon>
        <taxon>Ecdysozoa</taxon>
        <taxon>Arthropoda</taxon>
        <taxon>Hexapoda</taxon>
        <taxon>Insecta</taxon>
        <taxon>Pterygota</taxon>
        <taxon>Neoptera</taxon>
        <taxon>Endopterygota</taxon>
        <taxon>Diptera</taxon>
        <taxon>Nematocera</taxon>
        <taxon>Culicoidea</taxon>
        <taxon>Culicidae</taxon>
        <taxon>Anophelinae</taxon>
        <taxon>Anopheles</taxon>
    </lineage>
</organism>
<evidence type="ECO:0000256" key="1">
    <source>
        <dbReference type="SAM" id="SignalP"/>
    </source>
</evidence>
<evidence type="ECO:0000313" key="2">
    <source>
        <dbReference type="EMBL" id="MBW60731.1"/>
    </source>
</evidence>
<keyword evidence="1" id="KW-0732">Signal</keyword>
<accession>A0A2M4C6E9</accession>
<feature type="signal peptide" evidence="1">
    <location>
        <begin position="1"/>
        <end position="25"/>
    </location>
</feature>
<sequence>MALQPLVRLVFARLLLLVEVERLLGERIKPIIWSGSGSRSRRRQQQVLVRCVLTWRQTGCNGSTDTRADSGRSQQLSTLRRAAEAASFAQSIGQAIPVRQHTRITGRPAIPLQLCLLRGVAHLVTDHPTVGHHIHMLLVAQLVVSLGRRLLLDQPLAARVDLIVAGLLLLGRIRW</sequence>